<gene>
    <name evidence="2" type="ORF">L7E55_14120</name>
</gene>
<evidence type="ECO:0000259" key="1">
    <source>
        <dbReference type="SMART" id="SM01066"/>
    </source>
</evidence>
<dbReference type="AlphaFoldDB" id="A0A9X4JWJ6"/>
<dbReference type="RefSeq" id="WP_277444946.1">
    <property type="nucleotide sequence ID" value="NZ_JAKOAV010000032.1"/>
</dbReference>
<evidence type="ECO:0000313" key="3">
    <source>
        <dbReference type="Proteomes" id="UP001154312"/>
    </source>
</evidence>
<evidence type="ECO:0000313" key="2">
    <source>
        <dbReference type="EMBL" id="MDF9409477.1"/>
    </source>
</evidence>
<dbReference type="Proteomes" id="UP001154312">
    <property type="component" value="Unassembled WGS sequence"/>
</dbReference>
<dbReference type="Gene3D" id="2.60.40.10">
    <property type="entry name" value="Immunoglobulins"/>
    <property type="match status" value="1"/>
</dbReference>
<name>A0A9X4JWJ6_9FIRM</name>
<dbReference type="InterPro" id="IPR013783">
    <property type="entry name" value="Ig-like_fold"/>
</dbReference>
<organism evidence="2 3">
    <name type="scientific">Pelotomaculum isophthalicicum JI</name>
    <dbReference type="NCBI Taxonomy" id="947010"/>
    <lineage>
        <taxon>Bacteria</taxon>
        <taxon>Bacillati</taxon>
        <taxon>Bacillota</taxon>
        <taxon>Clostridia</taxon>
        <taxon>Eubacteriales</taxon>
        <taxon>Desulfotomaculaceae</taxon>
        <taxon>Pelotomaculum</taxon>
    </lineage>
</organism>
<dbReference type="Pfam" id="PF16760">
    <property type="entry name" value="CBM53"/>
    <property type="match status" value="1"/>
</dbReference>
<proteinExistence type="predicted"/>
<dbReference type="EMBL" id="JAKOAV010000032">
    <property type="protein sequence ID" value="MDF9409477.1"/>
    <property type="molecule type" value="Genomic_DNA"/>
</dbReference>
<dbReference type="SMART" id="SM01066">
    <property type="entry name" value="CBM_25"/>
    <property type="match status" value="1"/>
</dbReference>
<keyword evidence="3" id="KW-1185">Reference proteome</keyword>
<accession>A0A9X4JWJ6</accession>
<protein>
    <recommendedName>
        <fullName evidence="1">Carbohydrate binding module family 25 domain-containing protein</fullName>
    </recommendedName>
</protein>
<dbReference type="GO" id="GO:2001070">
    <property type="term" value="F:starch binding"/>
    <property type="evidence" value="ECO:0007669"/>
    <property type="project" value="InterPro"/>
</dbReference>
<feature type="domain" description="Carbohydrate binding module family 25" evidence="1">
    <location>
        <begin position="21"/>
        <end position="97"/>
    </location>
</feature>
<sequence length="98" mass="11416">MMAKGWNDFQKGVEVKASDYSNDITICYNGLLAKSGADQVFLHYGFGDRWMDTSTDKMNRTYRGWEKNIKMKSDKVNFCFKDSADHWDNNNGSNWIVR</sequence>
<dbReference type="InterPro" id="IPR005085">
    <property type="entry name" value="CBM25"/>
</dbReference>
<comment type="caution">
    <text evidence="2">The sequence shown here is derived from an EMBL/GenBank/DDBJ whole genome shotgun (WGS) entry which is preliminary data.</text>
</comment>
<reference evidence="2" key="1">
    <citation type="submission" date="2022-02" db="EMBL/GenBank/DDBJ databases">
        <authorList>
            <person name="Leng L."/>
        </authorList>
    </citation>
    <scope>NUCLEOTIDE SEQUENCE</scope>
    <source>
        <strain evidence="2">JI</strain>
    </source>
</reference>